<dbReference type="GO" id="GO:0008081">
    <property type="term" value="F:phosphoric diester hydrolase activity"/>
    <property type="evidence" value="ECO:0007669"/>
    <property type="project" value="InterPro"/>
</dbReference>
<dbReference type="Proteomes" id="UP001271007">
    <property type="component" value="Unassembled WGS sequence"/>
</dbReference>
<dbReference type="PANTHER" id="PTHR13593">
    <property type="match status" value="1"/>
</dbReference>
<dbReference type="Gene3D" id="3.20.20.190">
    <property type="entry name" value="Phosphatidylinositol (PI) phosphodiesterase"/>
    <property type="match status" value="1"/>
</dbReference>
<dbReference type="CDD" id="cd08557">
    <property type="entry name" value="PI-PLCc_bacteria_like"/>
    <property type="match status" value="1"/>
</dbReference>
<evidence type="ECO:0000313" key="2">
    <source>
        <dbReference type="EMBL" id="KAK3048267.1"/>
    </source>
</evidence>
<protein>
    <submittedName>
        <fullName evidence="2">Uncharacterized protein</fullName>
    </submittedName>
</protein>
<dbReference type="PROSITE" id="PS50007">
    <property type="entry name" value="PIPLC_X_DOMAIN"/>
    <property type="match status" value="1"/>
</dbReference>
<feature type="region of interest" description="Disordered" evidence="1">
    <location>
        <begin position="335"/>
        <end position="377"/>
    </location>
</feature>
<name>A0AAJ0GB77_9PEZI</name>
<dbReference type="EMBL" id="JAWDJX010000051">
    <property type="protein sequence ID" value="KAK3048267.1"/>
    <property type="molecule type" value="Genomic_DNA"/>
</dbReference>
<feature type="compositionally biased region" description="Gly residues" evidence="1">
    <location>
        <begin position="348"/>
        <end position="365"/>
    </location>
</feature>
<accession>A0AAJ0GB77</accession>
<gene>
    <name evidence="2" type="ORF">LTR09_010429</name>
</gene>
<evidence type="ECO:0000313" key="3">
    <source>
        <dbReference type="Proteomes" id="UP001271007"/>
    </source>
</evidence>
<proteinExistence type="predicted"/>
<dbReference type="GO" id="GO:0006629">
    <property type="term" value="P:lipid metabolic process"/>
    <property type="evidence" value="ECO:0007669"/>
    <property type="project" value="InterPro"/>
</dbReference>
<organism evidence="2 3">
    <name type="scientific">Extremus antarcticus</name>
    <dbReference type="NCBI Taxonomy" id="702011"/>
    <lineage>
        <taxon>Eukaryota</taxon>
        <taxon>Fungi</taxon>
        <taxon>Dikarya</taxon>
        <taxon>Ascomycota</taxon>
        <taxon>Pezizomycotina</taxon>
        <taxon>Dothideomycetes</taxon>
        <taxon>Dothideomycetidae</taxon>
        <taxon>Mycosphaerellales</taxon>
        <taxon>Extremaceae</taxon>
        <taxon>Extremus</taxon>
    </lineage>
</organism>
<keyword evidence="3" id="KW-1185">Reference proteome</keyword>
<sequence length="377" mass="41849">MPGFPQGLQPASWMGDLVSKKLDPELAKKIPVTWFIFPGSHDAATYKDGLADFSYQCQEKNLYEQMMTGNRSFDLRLAPGKDERHFIAVHGVAKNTGDDFSEDAKEAKPNHLAKQIMKFAREHPPEIVIIKIRFENLKDPALRKLWADTAWHFLGERLLESPSKDEPNPSYSHAVESNRNVILATGTPVPDGHPMEKYVWSVGSNTKNWLGENNEMLWNEPTWQSGEIKKVLQSTEEYMNKNQDKLKERNKFWVAQLQLTPVLGQNITTFFKQGGSVRPKDLALGGGMGTHGKFDGSNQELRKSGILRKSLWKKHASCIHYDFCDKDTTGDIVAMNLPGGDDDDDGPGEGGAGRGAGRGGRGGGDGPHRGGRGRGHD</sequence>
<dbReference type="SUPFAM" id="SSF51695">
    <property type="entry name" value="PLC-like phosphodiesterases"/>
    <property type="match status" value="1"/>
</dbReference>
<comment type="caution">
    <text evidence="2">The sequence shown here is derived from an EMBL/GenBank/DDBJ whole genome shotgun (WGS) entry which is preliminary data.</text>
</comment>
<dbReference type="InterPro" id="IPR051057">
    <property type="entry name" value="PI-PLC_domain"/>
</dbReference>
<dbReference type="AlphaFoldDB" id="A0AAJ0GB77"/>
<reference evidence="2" key="1">
    <citation type="submission" date="2023-04" db="EMBL/GenBank/DDBJ databases">
        <title>Black Yeasts Isolated from many extreme environments.</title>
        <authorList>
            <person name="Coleine C."/>
            <person name="Stajich J.E."/>
            <person name="Selbmann L."/>
        </authorList>
    </citation>
    <scope>NUCLEOTIDE SEQUENCE</scope>
    <source>
        <strain evidence="2">CCFEE 5312</strain>
    </source>
</reference>
<evidence type="ECO:0000256" key="1">
    <source>
        <dbReference type="SAM" id="MobiDB-lite"/>
    </source>
</evidence>
<dbReference type="InterPro" id="IPR017946">
    <property type="entry name" value="PLC-like_Pdiesterase_TIM-brl"/>
</dbReference>
<dbReference type="PANTHER" id="PTHR13593:SF113">
    <property type="entry name" value="SI:DKEY-266F7.9"/>
    <property type="match status" value="1"/>
</dbReference>